<protein>
    <recommendedName>
        <fullName evidence="1">Phage neck terminator protein gp12-like domain-containing protein</fullName>
    </recommendedName>
</protein>
<dbReference type="RefSeq" id="WP_087301539.1">
    <property type="nucleotide sequence ID" value="NZ_NFKP01000013.1"/>
</dbReference>
<dbReference type="InterPro" id="IPR057087">
    <property type="entry name" value="Gp12-like"/>
</dbReference>
<gene>
    <name evidence="2" type="ORF">B5F11_11045</name>
</gene>
<sequence>MTFLEVRNTLVSSLAVALGIPVLLSDQVQPEAEVPFIVYSITAPYASTGELGDHTQTVIEDEDGTEALIDNRREQPSATFSFTACSENRWDGEEYIYGDDEAQSITEKAIGYLLQGGYNDLSNKGIVVAEVTNVGNRTTLIIDEAARRYGFDVRVRYTKDDQRRDDILQSVVTKEEKE</sequence>
<evidence type="ECO:0000313" key="2">
    <source>
        <dbReference type="EMBL" id="OUP68883.1"/>
    </source>
</evidence>
<dbReference type="AlphaFoldDB" id="A0A1Y4MYE5"/>
<evidence type="ECO:0000313" key="3">
    <source>
        <dbReference type="Proteomes" id="UP000196386"/>
    </source>
</evidence>
<dbReference type="EMBL" id="NFKP01000013">
    <property type="protein sequence ID" value="OUP68883.1"/>
    <property type="molecule type" value="Genomic_DNA"/>
</dbReference>
<dbReference type="Pfam" id="PF23961">
    <property type="entry name" value="Phage_tail_terminator_9"/>
    <property type="match status" value="1"/>
</dbReference>
<comment type="caution">
    <text evidence="2">The sequence shown here is derived from an EMBL/GenBank/DDBJ whole genome shotgun (WGS) entry which is preliminary data.</text>
</comment>
<dbReference type="Proteomes" id="UP000196386">
    <property type="component" value="Unassembled WGS sequence"/>
</dbReference>
<feature type="domain" description="Phage neck terminator protein gp12-like" evidence="1">
    <location>
        <begin position="17"/>
        <end position="167"/>
    </location>
</feature>
<reference evidence="3" key="1">
    <citation type="submission" date="2017-04" db="EMBL/GenBank/DDBJ databases">
        <title>Function of individual gut microbiota members based on whole genome sequencing of pure cultures obtained from chicken caecum.</title>
        <authorList>
            <person name="Medvecky M."/>
            <person name="Cejkova D."/>
            <person name="Polansky O."/>
            <person name="Karasova D."/>
            <person name="Kubasova T."/>
            <person name="Cizek A."/>
            <person name="Rychlik I."/>
        </authorList>
    </citation>
    <scope>NUCLEOTIDE SEQUENCE [LARGE SCALE GENOMIC DNA]</scope>
    <source>
        <strain evidence="3">An175</strain>
    </source>
</reference>
<organism evidence="2 3">
    <name type="scientific">Anaerotruncus colihominis</name>
    <dbReference type="NCBI Taxonomy" id="169435"/>
    <lineage>
        <taxon>Bacteria</taxon>
        <taxon>Bacillati</taxon>
        <taxon>Bacillota</taxon>
        <taxon>Clostridia</taxon>
        <taxon>Eubacteriales</taxon>
        <taxon>Oscillospiraceae</taxon>
        <taxon>Anaerotruncus</taxon>
    </lineage>
</organism>
<proteinExistence type="predicted"/>
<accession>A0A1Y4MYE5</accession>
<name>A0A1Y4MYE5_9FIRM</name>
<evidence type="ECO:0000259" key="1">
    <source>
        <dbReference type="Pfam" id="PF23961"/>
    </source>
</evidence>
<dbReference type="NCBIfam" id="NF047498">
    <property type="entry name" value="LIC_12616_fam"/>
    <property type="match status" value="1"/>
</dbReference>